<evidence type="ECO:0000259" key="14">
    <source>
        <dbReference type="Pfam" id="PF00593"/>
    </source>
</evidence>
<keyword evidence="6" id="KW-0408">Iron</keyword>
<dbReference type="SUPFAM" id="SSF56935">
    <property type="entry name" value="Porins"/>
    <property type="match status" value="1"/>
</dbReference>
<evidence type="ECO:0000259" key="15">
    <source>
        <dbReference type="Pfam" id="PF07715"/>
    </source>
</evidence>
<evidence type="ECO:0000256" key="6">
    <source>
        <dbReference type="ARBA" id="ARBA00023004"/>
    </source>
</evidence>
<keyword evidence="9 11" id="KW-0472">Membrane</keyword>
<evidence type="ECO:0000256" key="9">
    <source>
        <dbReference type="ARBA" id="ARBA00023136"/>
    </source>
</evidence>
<dbReference type="AlphaFoldDB" id="A0A0D2JQ59"/>
<dbReference type="PATRIC" id="fig|1429043.3.peg.4951"/>
<evidence type="ECO:0000313" key="17">
    <source>
        <dbReference type="Proteomes" id="UP000032233"/>
    </source>
</evidence>
<evidence type="ECO:0000256" key="11">
    <source>
        <dbReference type="PROSITE-ProRule" id="PRU01360"/>
    </source>
</evidence>
<protein>
    <recommendedName>
        <fullName evidence="18">TonB-denpendent receptor</fullName>
    </recommendedName>
</protein>
<dbReference type="FunCoup" id="A0A0D2JQ59">
    <property type="interactions" value="118"/>
</dbReference>
<evidence type="ECO:0000256" key="7">
    <source>
        <dbReference type="ARBA" id="ARBA00023065"/>
    </source>
</evidence>
<evidence type="ECO:0000256" key="4">
    <source>
        <dbReference type="ARBA" id="ARBA00022496"/>
    </source>
</evidence>
<evidence type="ECO:0000256" key="5">
    <source>
        <dbReference type="ARBA" id="ARBA00022692"/>
    </source>
</evidence>
<dbReference type="STRING" id="1429043.X474_23405"/>
<dbReference type="GO" id="GO:0006826">
    <property type="term" value="P:iron ion transport"/>
    <property type="evidence" value="ECO:0007669"/>
    <property type="project" value="UniProtKB-KW"/>
</dbReference>
<feature type="compositionally biased region" description="Polar residues" evidence="13">
    <location>
        <begin position="430"/>
        <end position="439"/>
    </location>
</feature>
<dbReference type="EMBL" id="AZAC01000051">
    <property type="protein sequence ID" value="KIX11620.1"/>
    <property type="molecule type" value="Genomic_DNA"/>
</dbReference>
<name>A0A0D2JQ59_9BACT</name>
<comment type="caution">
    <text evidence="16">The sequence shown here is derived from an EMBL/GenBank/DDBJ whole genome shotgun (WGS) entry which is preliminary data.</text>
</comment>
<organism evidence="16 17">
    <name type="scientific">Dethiosulfatarculus sandiegensis</name>
    <dbReference type="NCBI Taxonomy" id="1429043"/>
    <lineage>
        <taxon>Bacteria</taxon>
        <taxon>Pseudomonadati</taxon>
        <taxon>Thermodesulfobacteriota</taxon>
        <taxon>Desulfarculia</taxon>
        <taxon>Desulfarculales</taxon>
        <taxon>Desulfarculaceae</taxon>
        <taxon>Dethiosulfatarculus</taxon>
    </lineage>
</organism>
<dbReference type="RefSeq" id="WP_044351811.1">
    <property type="nucleotide sequence ID" value="NZ_AZAC01000051.1"/>
</dbReference>
<dbReference type="Proteomes" id="UP000032233">
    <property type="component" value="Unassembled WGS sequence"/>
</dbReference>
<comment type="subcellular location">
    <subcellularLocation>
        <location evidence="1 11">Cell outer membrane</location>
        <topology evidence="1 11">Multi-pass membrane protein</topology>
    </subcellularLocation>
</comment>
<keyword evidence="17" id="KW-1185">Reference proteome</keyword>
<reference evidence="16 17" key="1">
    <citation type="submission" date="2013-11" db="EMBL/GenBank/DDBJ databases">
        <title>Metagenomic analysis of a methanogenic consortium involved in long chain n-alkane degradation.</title>
        <authorList>
            <person name="Davidova I.A."/>
            <person name="Callaghan A.V."/>
            <person name="Wawrik B."/>
            <person name="Pruitt S."/>
            <person name="Marks C."/>
            <person name="Duncan K.E."/>
            <person name="Suflita J.M."/>
        </authorList>
    </citation>
    <scope>NUCLEOTIDE SEQUENCE [LARGE SCALE GENOMIC DNA]</scope>
    <source>
        <strain evidence="16 17">SPR</strain>
    </source>
</reference>
<evidence type="ECO:0000256" key="3">
    <source>
        <dbReference type="ARBA" id="ARBA00022452"/>
    </source>
</evidence>
<dbReference type="GO" id="GO:0009279">
    <property type="term" value="C:cell outer membrane"/>
    <property type="evidence" value="ECO:0007669"/>
    <property type="project" value="UniProtKB-SubCell"/>
</dbReference>
<keyword evidence="3 11" id="KW-1134">Transmembrane beta strand</keyword>
<keyword evidence="2 11" id="KW-0813">Transport</keyword>
<feature type="domain" description="TonB-dependent receptor-like beta-barrel" evidence="14">
    <location>
        <begin position="241"/>
        <end position="669"/>
    </location>
</feature>
<keyword evidence="5 11" id="KW-0812">Transmembrane</keyword>
<evidence type="ECO:0000256" key="1">
    <source>
        <dbReference type="ARBA" id="ARBA00004571"/>
    </source>
</evidence>
<dbReference type="InterPro" id="IPR036942">
    <property type="entry name" value="Beta-barrel_TonB_sf"/>
</dbReference>
<dbReference type="Gene3D" id="2.40.170.20">
    <property type="entry name" value="TonB-dependent receptor, beta-barrel domain"/>
    <property type="match status" value="1"/>
</dbReference>
<dbReference type="Pfam" id="PF07715">
    <property type="entry name" value="Plug"/>
    <property type="match status" value="1"/>
</dbReference>
<keyword evidence="10 11" id="KW-0998">Cell outer membrane</keyword>
<dbReference type="OrthoDB" id="9763670at2"/>
<evidence type="ECO:0000256" key="13">
    <source>
        <dbReference type="SAM" id="MobiDB-lite"/>
    </source>
</evidence>
<sequence>MNQNMRFKLTAGSVITLLAWLGLVFLCMPPEAYAREAKPPDQVEEKAPQEETKMQGILVTAQKREENIQDVPISMSVLSGAEIEDAGIVDMSDLTNFTPNVYSYWDQLIIRGVSTHSMALNSPSGLFVDDINYPFTSMQNPDLMDIERVEVLRGPQGTLYGRNTESGAIRIITKQPGNEVRGTVYGEPGFYNGPDRNSFLFNAGANVSGPVVKDKLFMGVAFETRDSDGFIENIYNGDDKAAKIDHKTGQAKLRWTPSEKWDISFLANAFEKDDGYGHSRYIDGSAQTDRYIINWNGPSLQKVENNGQALRAKYSADSFDLVSISVRNDFEHNLEYDGELGPEPYQNQRFKTTNTYYSQEFRFSSADNDTPFKWLAGIYGFSEEVEVDASFLGQSRETDYDTKGYAVFGQATYTLFKRLHLTAGLRFDQQSSDGTQKSNLAPDPYSADLESSEVLPKGSISFDVTQDLTLYTSVAKGFLAGGYNYGMAQGRDNFAWDPEYTWNYEIGMKSSWLNNKLTLNAAFYRIDISDKQVSAWLAGPALRSITNAGKASSQGFELELALRPAVGWRIFGGIGYADATIDEWVSDEKTGGSYDYSGKRLTSVPEYTYNAGAEYIHTSGLFGRADLTGVSDFYKDAKNEYEVGGHQLVNLRLGYKSSLFDVVLWCKNLFENEYYLSKSSYFIGTIVEDGAPRSIGVRFTYRF</sequence>
<evidence type="ECO:0008006" key="18">
    <source>
        <dbReference type="Google" id="ProtNLM"/>
    </source>
</evidence>
<evidence type="ECO:0000256" key="2">
    <source>
        <dbReference type="ARBA" id="ARBA00022448"/>
    </source>
</evidence>
<evidence type="ECO:0000256" key="10">
    <source>
        <dbReference type="ARBA" id="ARBA00023237"/>
    </source>
</evidence>
<dbReference type="InterPro" id="IPR012910">
    <property type="entry name" value="Plug_dom"/>
</dbReference>
<keyword evidence="7" id="KW-0406">Ion transport</keyword>
<dbReference type="PANTHER" id="PTHR32552">
    <property type="entry name" value="FERRICHROME IRON RECEPTOR-RELATED"/>
    <property type="match status" value="1"/>
</dbReference>
<evidence type="ECO:0000313" key="16">
    <source>
        <dbReference type="EMBL" id="KIX11620.1"/>
    </source>
</evidence>
<feature type="region of interest" description="Disordered" evidence="13">
    <location>
        <begin position="430"/>
        <end position="450"/>
    </location>
</feature>
<feature type="domain" description="TonB-dependent receptor plug" evidence="15">
    <location>
        <begin position="68"/>
        <end position="167"/>
    </location>
</feature>
<gene>
    <name evidence="16" type="ORF">X474_23405</name>
</gene>
<keyword evidence="4" id="KW-0410">Iron transport</keyword>
<dbReference type="Pfam" id="PF00593">
    <property type="entry name" value="TonB_dep_Rec_b-barrel"/>
    <property type="match status" value="1"/>
</dbReference>
<dbReference type="PROSITE" id="PS52016">
    <property type="entry name" value="TONB_DEPENDENT_REC_3"/>
    <property type="match status" value="1"/>
</dbReference>
<proteinExistence type="inferred from homology"/>
<evidence type="ECO:0000256" key="8">
    <source>
        <dbReference type="ARBA" id="ARBA00023077"/>
    </source>
</evidence>
<evidence type="ECO:0000256" key="12">
    <source>
        <dbReference type="RuleBase" id="RU003357"/>
    </source>
</evidence>
<dbReference type="InterPro" id="IPR000531">
    <property type="entry name" value="Beta-barrel_TonB"/>
</dbReference>
<dbReference type="InterPro" id="IPR039426">
    <property type="entry name" value="TonB-dep_rcpt-like"/>
</dbReference>
<keyword evidence="8 12" id="KW-0798">TonB box</keyword>
<dbReference type="PANTHER" id="PTHR32552:SF81">
    <property type="entry name" value="TONB-DEPENDENT OUTER MEMBRANE RECEPTOR"/>
    <property type="match status" value="1"/>
</dbReference>
<dbReference type="CDD" id="cd01347">
    <property type="entry name" value="ligand_gated_channel"/>
    <property type="match status" value="1"/>
</dbReference>
<comment type="similarity">
    <text evidence="11 12">Belongs to the TonB-dependent receptor family.</text>
</comment>
<dbReference type="InParanoid" id="A0A0D2JQ59"/>
<accession>A0A0D2JQ59</accession>